<feature type="domain" description="Clp ATPase C-terminal" evidence="3">
    <location>
        <begin position="282"/>
        <end position="362"/>
    </location>
</feature>
<evidence type="ECO:0000259" key="3">
    <source>
        <dbReference type="SMART" id="SM01086"/>
    </source>
</evidence>
<dbReference type="Proteomes" id="UP000652761">
    <property type="component" value="Unassembled WGS sequence"/>
</dbReference>
<dbReference type="Pfam" id="PF25079">
    <property type="entry name" value="COB_C"/>
    <property type="match status" value="1"/>
</dbReference>
<evidence type="ECO:0000256" key="2">
    <source>
        <dbReference type="ARBA" id="ARBA00022840"/>
    </source>
</evidence>
<dbReference type="InterPro" id="IPR056900">
    <property type="entry name" value="COB_C"/>
</dbReference>
<dbReference type="GO" id="GO:0005524">
    <property type="term" value="F:ATP binding"/>
    <property type="evidence" value="ECO:0007669"/>
    <property type="project" value="UniProtKB-KW"/>
</dbReference>
<proteinExistence type="predicted"/>
<evidence type="ECO:0000313" key="4">
    <source>
        <dbReference type="EMBL" id="MQM16904.1"/>
    </source>
</evidence>
<evidence type="ECO:0000313" key="5">
    <source>
        <dbReference type="Proteomes" id="UP000652761"/>
    </source>
</evidence>
<feature type="non-terminal residue" evidence="4">
    <location>
        <position position="1"/>
    </location>
</feature>
<dbReference type="EMBL" id="NMUH01007238">
    <property type="protein sequence ID" value="MQM16904.1"/>
    <property type="molecule type" value="Genomic_DNA"/>
</dbReference>
<dbReference type="PANTHER" id="PTHR31052:SF2">
    <property type="entry name" value="COBRA-LIKE PROTEIN 10"/>
    <property type="match status" value="1"/>
</dbReference>
<dbReference type="Gene3D" id="1.10.8.60">
    <property type="match status" value="1"/>
</dbReference>
<evidence type="ECO:0000256" key="1">
    <source>
        <dbReference type="ARBA" id="ARBA00022741"/>
    </source>
</evidence>
<accession>A0A843XBY4</accession>
<dbReference type="AlphaFoldDB" id="A0A843XBY4"/>
<dbReference type="SUPFAM" id="SSF52540">
    <property type="entry name" value="P-loop containing nucleoside triphosphate hydrolases"/>
    <property type="match status" value="1"/>
</dbReference>
<dbReference type="InterPro" id="IPR027417">
    <property type="entry name" value="P-loop_NTPase"/>
</dbReference>
<reference evidence="4" key="1">
    <citation type="submission" date="2017-07" db="EMBL/GenBank/DDBJ databases">
        <title>Taro Niue Genome Assembly and Annotation.</title>
        <authorList>
            <person name="Atibalentja N."/>
            <person name="Keating K."/>
            <person name="Fields C.J."/>
        </authorList>
    </citation>
    <scope>NUCLEOTIDE SEQUENCE</scope>
    <source>
        <strain evidence="4">Niue_2</strain>
        <tissue evidence="4">Leaf</tissue>
    </source>
</reference>
<dbReference type="Pfam" id="PF10431">
    <property type="entry name" value="ClpB_D2-small"/>
    <property type="match status" value="1"/>
</dbReference>
<dbReference type="SMART" id="SM01086">
    <property type="entry name" value="ClpB_D2-small"/>
    <property type="match status" value="1"/>
</dbReference>
<sequence length="414" mass="46521">LAPSPSTLPPPYSRAPLRGPPARQVGLDAISHAIASWQVVCNITRPKAKASRCCVSFSAFYNDSVAKIKRTAFDNRTAKAKAWAKIKHRKVPHTLPCGDFCGVSINWHVNSDYRKGWTARITIFNWEDYTFQNWFAAIQIKKAYRGYENVYSFNGTKLPELNNTIFFEGLPGLNYLMPISSENDPSSQARVPSKQQSVISFTKKQTPGINIWKGDGFPTRVYFNGEECALPSEKPKASGHSFGIVGASALQIARDHVILEVRKHFRPKLLNRLDEIVIFDPLSHEQLRKVARLQMKDVAPRLAERGIALAVTDAEVYGARPVRRWLEKRVVTQLSKMLTREDIDENSTVYIDAVAGMNELLYMVTRNGGLVDNTTGHKSNILIELPNGHNRNDTAQSVKKMKIVPDEDDDDDMP</sequence>
<keyword evidence="2" id="KW-0067">ATP-binding</keyword>
<gene>
    <name evidence="4" type="ORF">Taro_049867</name>
</gene>
<name>A0A843XBY4_COLES</name>
<dbReference type="PANTHER" id="PTHR31052">
    <property type="entry name" value="COBRA-LIKE PROTEIN 7"/>
    <property type="match status" value="1"/>
</dbReference>
<dbReference type="InterPro" id="IPR019489">
    <property type="entry name" value="Clp_ATPase_C"/>
</dbReference>
<protein>
    <recommendedName>
        <fullName evidence="3">Clp ATPase C-terminal domain-containing protein</fullName>
    </recommendedName>
</protein>
<keyword evidence="5" id="KW-1185">Reference proteome</keyword>
<organism evidence="4 5">
    <name type="scientific">Colocasia esculenta</name>
    <name type="common">Wild taro</name>
    <name type="synonym">Arum esculentum</name>
    <dbReference type="NCBI Taxonomy" id="4460"/>
    <lineage>
        <taxon>Eukaryota</taxon>
        <taxon>Viridiplantae</taxon>
        <taxon>Streptophyta</taxon>
        <taxon>Embryophyta</taxon>
        <taxon>Tracheophyta</taxon>
        <taxon>Spermatophyta</taxon>
        <taxon>Magnoliopsida</taxon>
        <taxon>Liliopsida</taxon>
        <taxon>Araceae</taxon>
        <taxon>Aroideae</taxon>
        <taxon>Colocasieae</taxon>
        <taxon>Colocasia</taxon>
    </lineage>
</organism>
<comment type="caution">
    <text evidence="4">The sequence shown here is derived from an EMBL/GenBank/DDBJ whole genome shotgun (WGS) entry which is preliminary data.</text>
</comment>
<dbReference type="OrthoDB" id="47330at2759"/>
<keyword evidence="1" id="KW-0547">Nucleotide-binding</keyword>